<comment type="similarity">
    <text evidence="8">Belongs to the TRAFAC class YlqF/YawG GTPase family. MTG1 subfamily.</text>
</comment>
<evidence type="ECO:0000256" key="6">
    <source>
        <dbReference type="ARBA" id="ARBA00022884"/>
    </source>
</evidence>
<accession>A0A449BJT8</accession>
<dbReference type="AlphaFoldDB" id="A0A449BJT8"/>
<feature type="binding site" evidence="9">
    <location>
        <begin position="87"/>
        <end position="88"/>
    </location>
    <ligand>
        <name>GTP</name>
        <dbReference type="ChEBI" id="CHEBI:37565"/>
    </ligand>
</feature>
<dbReference type="Proteomes" id="UP000290909">
    <property type="component" value="Chromosome"/>
</dbReference>
<evidence type="ECO:0000313" key="12">
    <source>
        <dbReference type="Proteomes" id="UP000290909"/>
    </source>
</evidence>
<comment type="subcellular location">
    <subcellularLocation>
        <location evidence="1 8">Cytoplasm</location>
    </subcellularLocation>
</comment>
<evidence type="ECO:0000256" key="2">
    <source>
        <dbReference type="ARBA" id="ARBA00014898"/>
    </source>
</evidence>
<feature type="binding site" evidence="9">
    <location>
        <begin position="59"/>
        <end position="62"/>
    </location>
    <ligand>
        <name>GTP</name>
        <dbReference type="ChEBI" id="CHEBI:37565"/>
    </ligand>
</feature>
<reference evidence="11 12" key="1">
    <citation type="submission" date="2019-01" db="EMBL/GenBank/DDBJ databases">
        <authorList>
            <consortium name="Pathogen Informatics"/>
        </authorList>
    </citation>
    <scope>NUCLEOTIDE SEQUENCE [LARGE SCALE GENOMIC DNA]</scope>
    <source>
        <strain evidence="11 12">NCTC10172</strain>
    </source>
</reference>
<dbReference type="FunFam" id="3.40.50.300:FF:000590">
    <property type="entry name" value="Ribosome biogenesis GTPase A"/>
    <property type="match status" value="1"/>
</dbReference>
<dbReference type="Gene3D" id="1.10.1580.10">
    <property type="match status" value="1"/>
</dbReference>
<dbReference type="InterPro" id="IPR019991">
    <property type="entry name" value="GTP-bd_ribosome_bgen"/>
</dbReference>
<sequence>MKQVQWFPGHMFKSLREIKEKIKLMDIVYLLIDARLPYSSMNPEILKIVEHKPTLLLFNKVDLADKRSLERWVNYYEEKGFYTLQINSQNGFNVNKIYSRSKEILKEKIERANAKGMNFKIMRGMILGIPNVGKSTLINQLVNKKVAVVGNKPGVTKSQQWIKVNPDFELLDTPGVLWPKFEDPNVGYALAITGAIKDDTLPIDEVCHYAVDYLKEFYPQRLKERYEIEDAQSLEFVEILDHIGKVRGALSKGGETDYDRVYSILLTDIRSRNLGSLSFDARQLS</sequence>
<dbReference type="PANTHER" id="PTHR45782">
    <property type="entry name" value="MITOCHONDRIAL RIBOSOME-ASSOCIATED GTPASE 1"/>
    <property type="match status" value="1"/>
</dbReference>
<feature type="domain" description="CP-type G" evidence="10">
    <location>
        <begin position="12"/>
        <end position="179"/>
    </location>
</feature>
<evidence type="ECO:0000256" key="3">
    <source>
        <dbReference type="ARBA" id="ARBA00022490"/>
    </source>
</evidence>
<dbReference type="GO" id="GO:0006412">
    <property type="term" value="P:translation"/>
    <property type="evidence" value="ECO:0007669"/>
    <property type="project" value="TreeGrafter"/>
</dbReference>
<dbReference type="PIRSF" id="PIRSF006230">
    <property type="entry name" value="MG442"/>
    <property type="match status" value="1"/>
</dbReference>
<dbReference type="InterPro" id="IPR027417">
    <property type="entry name" value="P-loop_NTPase"/>
</dbReference>
<evidence type="ECO:0000256" key="8">
    <source>
        <dbReference type="PIRNR" id="PIRNR006230"/>
    </source>
</evidence>
<proteinExistence type="inferred from homology"/>
<dbReference type="SUPFAM" id="SSF52540">
    <property type="entry name" value="P-loop containing nucleoside triphosphate hydrolases"/>
    <property type="match status" value="1"/>
</dbReference>
<keyword evidence="4 8" id="KW-0547">Nucleotide-binding</keyword>
<organism evidence="11 12">
    <name type="scientific">Acholeplasma hippikon</name>
    <dbReference type="NCBI Taxonomy" id="264636"/>
    <lineage>
        <taxon>Bacteria</taxon>
        <taxon>Bacillati</taxon>
        <taxon>Mycoplasmatota</taxon>
        <taxon>Mollicutes</taxon>
        <taxon>Acholeplasmatales</taxon>
        <taxon>Acholeplasmataceae</taxon>
        <taxon>Acholeplasma</taxon>
    </lineage>
</organism>
<dbReference type="Gene3D" id="3.40.50.300">
    <property type="entry name" value="P-loop containing nucleotide triphosphate hydrolases"/>
    <property type="match status" value="1"/>
</dbReference>
<dbReference type="EMBL" id="LR215050">
    <property type="protein sequence ID" value="VEU82653.1"/>
    <property type="molecule type" value="Genomic_DNA"/>
</dbReference>
<dbReference type="PANTHER" id="PTHR45782:SF4">
    <property type="entry name" value="MITOCHONDRIAL RIBOSOME-ASSOCIATED GTPASE 1"/>
    <property type="match status" value="1"/>
</dbReference>
<dbReference type="InterPro" id="IPR030378">
    <property type="entry name" value="G_CP_dom"/>
</dbReference>
<evidence type="ECO:0000313" key="11">
    <source>
        <dbReference type="EMBL" id="VEU82653.1"/>
    </source>
</evidence>
<keyword evidence="3 8" id="KW-0963">Cytoplasm</keyword>
<dbReference type="InterPro" id="IPR006073">
    <property type="entry name" value="GTP-bd"/>
</dbReference>
<dbReference type="InterPro" id="IPR016478">
    <property type="entry name" value="GTPase_MTG1"/>
</dbReference>
<dbReference type="CDD" id="cd01856">
    <property type="entry name" value="YlqF"/>
    <property type="match status" value="1"/>
</dbReference>
<evidence type="ECO:0000256" key="7">
    <source>
        <dbReference type="ARBA" id="ARBA00023134"/>
    </source>
</evidence>
<dbReference type="GO" id="GO:0003723">
    <property type="term" value="F:RNA binding"/>
    <property type="evidence" value="ECO:0007669"/>
    <property type="project" value="UniProtKB-KW"/>
</dbReference>
<dbReference type="KEGG" id="ahk:NCTC10172_00673"/>
<dbReference type="GO" id="GO:0003924">
    <property type="term" value="F:GTPase activity"/>
    <property type="evidence" value="ECO:0007669"/>
    <property type="project" value="TreeGrafter"/>
</dbReference>
<protein>
    <recommendedName>
        <fullName evidence="2 8">Ribosome biogenesis GTPase A</fullName>
    </recommendedName>
</protein>
<dbReference type="PROSITE" id="PS51721">
    <property type="entry name" value="G_CP"/>
    <property type="match status" value="1"/>
</dbReference>
<dbReference type="Pfam" id="PF01926">
    <property type="entry name" value="MMR_HSR1"/>
    <property type="match status" value="1"/>
</dbReference>
<keyword evidence="12" id="KW-1185">Reference proteome</keyword>
<comment type="function">
    <text evidence="8">Required for a late step of 50S ribosomal subunit assembly. Has GTPase activity.</text>
</comment>
<dbReference type="NCBIfam" id="TIGR03596">
    <property type="entry name" value="GTPase_YlqF"/>
    <property type="match status" value="1"/>
</dbReference>
<evidence type="ECO:0000256" key="4">
    <source>
        <dbReference type="ARBA" id="ARBA00022741"/>
    </source>
</evidence>
<evidence type="ECO:0000256" key="9">
    <source>
        <dbReference type="PIRSR" id="PIRSR006230-1"/>
    </source>
</evidence>
<feature type="binding site" evidence="9">
    <location>
        <begin position="131"/>
        <end position="136"/>
    </location>
    <ligand>
        <name>GTP</name>
        <dbReference type="ChEBI" id="CHEBI:37565"/>
    </ligand>
</feature>
<gene>
    <name evidence="11" type="primary">rbgA</name>
    <name evidence="11" type="ORF">NCTC10172_00673</name>
</gene>
<dbReference type="GO" id="GO:0005737">
    <property type="term" value="C:cytoplasm"/>
    <property type="evidence" value="ECO:0007669"/>
    <property type="project" value="UniProtKB-SubCell"/>
</dbReference>
<evidence type="ECO:0000256" key="5">
    <source>
        <dbReference type="ARBA" id="ARBA00022801"/>
    </source>
</evidence>
<dbReference type="InterPro" id="IPR023179">
    <property type="entry name" value="GTP-bd_ortho_bundle_sf"/>
</dbReference>
<evidence type="ECO:0000259" key="10">
    <source>
        <dbReference type="PROSITE" id="PS51721"/>
    </source>
</evidence>
<keyword evidence="6" id="KW-0694">RNA-binding</keyword>
<evidence type="ECO:0000256" key="1">
    <source>
        <dbReference type="ARBA" id="ARBA00004496"/>
    </source>
</evidence>
<name>A0A449BJT8_9MOLU</name>
<keyword evidence="5" id="KW-0378">Hydrolase</keyword>
<dbReference type="GO" id="GO:0005525">
    <property type="term" value="F:GTP binding"/>
    <property type="evidence" value="ECO:0007669"/>
    <property type="project" value="UniProtKB-KW"/>
</dbReference>
<dbReference type="FunFam" id="1.10.1580.10:FF:000003">
    <property type="entry name" value="Ribosome biogenesis GTPase A"/>
    <property type="match status" value="1"/>
</dbReference>
<keyword evidence="7 8" id="KW-0342">GTP-binding</keyword>
<feature type="binding site" evidence="9">
    <location>
        <position position="175"/>
    </location>
    <ligand>
        <name>GTP</name>
        <dbReference type="ChEBI" id="CHEBI:37565"/>
    </ligand>
</feature>
<dbReference type="STRING" id="1408416.GCA_000702765_00813"/>